<sequence length="307" mass="33507">MKKFVLPAVFAAAVVTGAPALAADMAPVYKAPPPPVSYNPWDVAIGGAVMTDYNFRGISQSDRGFSATAYIEGRYNVTKDFQWYLGVAGYGVKLVTDPSAEIDFYGGFRATFGALQLDLGLLYYYYPKEQQQFIDPTLSFVTSNPNLGFAPYTVSNTDFLEFYAKATYTFNDNFAIGGGIYYTDDWLGLKASGTFASVNAKYTGTALPNGAGWYVSGEVGKYWFGEGEFFGAPLTLPDYTTWNAGLGFTYKAVTLDLRYYDTDATPTECFLLTSDVRGVNNGTGTSNWCSDAYIAKLSFDTTLDALK</sequence>
<dbReference type="AlphaFoldDB" id="A0A1W6ZR98"/>
<reference evidence="1 2" key="1">
    <citation type="submission" date="2017-05" db="EMBL/GenBank/DDBJ databases">
        <title>Full genome sequence of Pseudorhodoplanes sinuspersici.</title>
        <authorList>
            <person name="Dastgheib S.M.M."/>
            <person name="Shavandi M."/>
            <person name="Tirandaz H."/>
        </authorList>
    </citation>
    <scope>NUCLEOTIDE SEQUENCE [LARGE SCALE GENOMIC DNA]</scope>
    <source>
        <strain evidence="1 2">RIPI110</strain>
    </source>
</reference>
<keyword evidence="2" id="KW-1185">Reference proteome</keyword>
<dbReference type="Proteomes" id="UP000194137">
    <property type="component" value="Chromosome"/>
</dbReference>
<gene>
    <name evidence="1" type="ORF">CAK95_13050</name>
</gene>
<organism evidence="1 2">
    <name type="scientific">Pseudorhodoplanes sinuspersici</name>
    <dbReference type="NCBI Taxonomy" id="1235591"/>
    <lineage>
        <taxon>Bacteria</taxon>
        <taxon>Pseudomonadati</taxon>
        <taxon>Pseudomonadota</taxon>
        <taxon>Alphaproteobacteria</taxon>
        <taxon>Hyphomicrobiales</taxon>
        <taxon>Pseudorhodoplanes</taxon>
    </lineage>
</organism>
<accession>A0A1W6ZR98</accession>
<dbReference type="OrthoDB" id="9793561at2"/>
<dbReference type="NCBIfam" id="TIGR02001">
    <property type="entry name" value="gcw_chp"/>
    <property type="match status" value="1"/>
</dbReference>
<dbReference type="EMBL" id="CP021112">
    <property type="protein sequence ID" value="ARP99906.1"/>
    <property type="molecule type" value="Genomic_DNA"/>
</dbReference>
<dbReference type="Pfam" id="PF09694">
    <property type="entry name" value="Gcw_chp"/>
    <property type="match status" value="1"/>
</dbReference>
<dbReference type="KEGG" id="psin:CAK95_13050"/>
<protein>
    <submittedName>
        <fullName evidence="1">Uncharacterized protein</fullName>
    </submittedName>
</protein>
<dbReference type="InterPro" id="IPR010239">
    <property type="entry name" value="CHP02001"/>
</dbReference>
<evidence type="ECO:0000313" key="1">
    <source>
        <dbReference type="EMBL" id="ARP99906.1"/>
    </source>
</evidence>
<dbReference type="STRING" id="1235591.CAK95_13050"/>
<proteinExistence type="predicted"/>
<evidence type="ECO:0000313" key="2">
    <source>
        <dbReference type="Proteomes" id="UP000194137"/>
    </source>
</evidence>
<name>A0A1W6ZR98_9HYPH</name>
<dbReference type="RefSeq" id="WP_086088311.1">
    <property type="nucleotide sequence ID" value="NZ_CP021112.1"/>
</dbReference>